<name>E0U8D9_GLOV7</name>
<dbReference type="STRING" id="497965.Cyan7822_0536"/>
<dbReference type="OrthoDB" id="252349at2"/>
<keyword evidence="4" id="KW-1185">Reference proteome</keyword>
<sequence length="263" mass="30195">MLRKIVFIWVEVLGFLAGGLSVWFGINNYVAVADVIRILPLGDSITQGGRRERQEYTYRYPLYCMLRERGINVDFIGSLKTGLDPQATWPDCKTVPFDRDHEGHYGWTTSKVRDHLASWLQTYPHPPDVVLLHLGTNDQKASDFNQAIIEPLKDIIAMLRKVNPRVVIFVGHLNFNDGAALKIRPLVEAMATELSTEESPVMTVPFYQGWIEDPHKPHTDTFDWAHPNPQGQEKMAQKWYEAIKPFLKKLGQQNNQQQENSNR</sequence>
<feature type="domain" description="SGNH hydrolase-type esterase" evidence="2">
    <location>
        <begin position="41"/>
        <end position="233"/>
    </location>
</feature>
<dbReference type="PANTHER" id="PTHR30383:SF2">
    <property type="entry name" value="CELLULOSE-BINDING PROTEIN"/>
    <property type="match status" value="1"/>
</dbReference>
<dbReference type="AlphaFoldDB" id="E0U8D9"/>
<dbReference type="Gene3D" id="3.40.50.1110">
    <property type="entry name" value="SGNH hydrolase"/>
    <property type="match status" value="1"/>
</dbReference>
<dbReference type="RefSeq" id="WP_013320685.1">
    <property type="nucleotide sequence ID" value="NC_014501.1"/>
</dbReference>
<dbReference type="SUPFAM" id="SSF52266">
    <property type="entry name" value="SGNH hydrolase"/>
    <property type="match status" value="1"/>
</dbReference>
<dbReference type="InterPro" id="IPR036514">
    <property type="entry name" value="SGNH_hydro_sf"/>
</dbReference>
<dbReference type="EMBL" id="CP002198">
    <property type="protein sequence ID" value="ADN12575.1"/>
    <property type="molecule type" value="Genomic_DNA"/>
</dbReference>
<keyword evidence="1" id="KW-1133">Transmembrane helix</keyword>
<protein>
    <submittedName>
        <fullName evidence="3">Lipolytic protein G-D-S-L family</fullName>
    </submittedName>
</protein>
<dbReference type="HOGENOM" id="CLU_044083_4_1_3"/>
<gene>
    <name evidence="3" type="ordered locus">Cyan7822_0536</name>
</gene>
<feature type="transmembrane region" description="Helical" evidence="1">
    <location>
        <begin position="7"/>
        <end position="26"/>
    </location>
</feature>
<dbReference type="Proteomes" id="UP000008206">
    <property type="component" value="Chromosome"/>
</dbReference>
<organism evidence="3 4">
    <name type="scientific">Gloeothece verrucosa (strain PCC 7822)</name>
    <name type="common">Cyanothece sp. (strain PCC 7822)</name>
    <dbReference type="NCBI Taxonomy" id="497965"/>
    <lineage>
        <taxon>Bacteria</taxon>
        <taxon>Bacillati</taxon>
        <taxon>Cyanobacteriota</taxon>
        <taxon>Cyanophyceae</taxon>
        <taxon>Oscillatoriophycideae</taxon>
        <taxon>Chroococcales</taxon>
        <taxon>Aphanothecaceae</taxon>
        <taxon>Gloeothece</taxon>
        <taxon>Gloeothece verrucosa</taxon>
    </lineage>
</organism>
<accession>E0U8D9</accession>
<reference evidence="4" key="1">
    <citation type="journal article" date="2011" name="MBio">
        <title>Novel metabolic attributes of the genus Cyanothece, comprising a group of unicellular nitrogen-fixing Cyanobacteria.</title>
        <authorList>
            <person name="Bandyopadhyay A."/>
            <person name="Elvitigala T."/>
            <person name="Welsh E."/>
            <person name="Stockel J."/>
            <person name="Liberton M."/>
            <person name="Min H."/>
            <person name="Sherman L.A."/>
            <person name="Pakrasi H.B."/>
        </authorList>
    </citation>
    <scope>NUCLEOTIDE SEQUENCE [LARGE SCALE GENOMIC DNA]</scope>
    <source>
        <strain evidence="4">PCC 7822</strain>
    </source>
</reference>
<dbReference type="KEGG" id="cyj:Cyan7822_0536"/>
<keyword evidence="1" id="KW-0812">Transmembrane</keyword>
<proteinExistence type="predicted"/>
<evidence type="ECO:0000313" key="3">
    <source>
        <dbReference type="EMBL" id="ADN12575.1"/>
    </source>
</evidence>
<dbReference type="InterPro" id="IPR013830">
    <property type="entry name" value="SGNH_hydro"/>
</dbReference>
<evidence type="ECO:0000259" key="2">
    <source>
        <dbReference type="Pfam" id="PF13472"/>
    </source>
</evidence>
<evidence type="ECO:0000256" key="1">
    <source>
        <dbReference type="SAM" id="Phobius"/>
    </source>
</evidence>
<keyword evidence="1" id="KW-0472">Membrane</keyword>
<dbReference type="Pfam" id="PF13472">
    <property type="entry name" value="Lipase_GDSL_2"/>
    <property type="match status" value="1"/>
</dbReference>
<dbReference type="PANTHER" id="PTHR30383">
    <property type="entry name" value="THIOESTERASE 1/PROTEASE 1/LYSOPHOSPHOLIPASE L1"/>
    <property type="match status" value="1"/>
</dbReference>
<dbReference type="GO" id="GO:0004622">
    <property type="term" value="F:phosphatidylcholine lysophospholipase activity"/>
    <property type="evidence" value="ECO:0007669"/>
    <property type="project" value="TreeGrafter"/>
</dbReference>
<dbReference type="InterPro" id="IPR051532">
    <property type="entry name" value="Ester_Hydrolysis_Enzymes"/>
</dbReference>
<dbReference type="eggNOG" id="COG2755">
    <property type="taxonomic scope" value="Bacteria"/>
</dbReference>
<evidence type="ECO:0000313" key="4">
    <source>
        <dbReference type="Proteomes" id="UP000008206"/>
    </source>
</evidence>